<keyword evidence="2" id="KW-1185">Reference proteome</keyword>
<gene>
    <name evidence="1" type="ORF">BLIC_c01679</name>
</gene>
<comment type="caution">
    <text evidence="1">The sequence shown here is derived from an EMBL/GenBank/DDBJ whole genome shotgun (WGS) entry which is preliminary data.</text>
</comment>
<dbReference type="RefSeq" id="WP_012577849.1">
    <property type="nucleotide sequence ID" value="NZ_CBCRZZ010000006.1"/>
</dbReference>
<organism evidence="1 2">
    <name type="scientific">Bifidobacterium longum subsp. infantis</name>
    <dbReference type="NCBI Taxonomy" id="1682"/>
    <lineage>
        <taxon>Bacteria</taxon>
        <taxon>Bacillati</taxon>
        <taxon>Actinomycetota</taxon>
        <taxon>Actinomycetes</taxon>
        <taxon>Bifidobacteriales</taxon>
        <taxon>Bifidobacteriaceae</taxon>
        <taxon>Bifidobacterium</taxon>
    </lineage>
</organism>
<sequence>MITFRFSLYPADGADKVYEDDPWWLHSETEDTDGIEPIAFTPSDPSGPDWSPDIDKALKEAGYRRLSDISYDEYDSTFKAEKVEEA</sequence>
<dbReference type="EMBL" id="CCWP01000035">
    <property type="protein sequence ID" value="CEF02984.1"/>
    <property type="molecule type" value="Genomic_DNA"/>
</dbReference>
<dbReference type="Proteomes" id="UP000043107">
    <property type="component" value="Unassembled WGS sequence"/>
</dbReference>
<protein>
    <submittedName>
        <fullName evidence="1">Uncharacterized protein</fullName>
    </submittedName>
</protein>
<reference evidence="1 2" key="1">
    <citation type="submission" date="2014-09" db="EMBL/GenBank/DDBJ databases">
        <authorList>
            <person name="Bertelli C."/>
        </authorList>
    </citation>
    <scope>NUCLEOTIDE SEQUENCE [LARGE SCALE GENOMIC DNA]</scope>
    <source>
        <strain evidence="1 2">BIC1401111250</strain>
    </source>
</reference>
<accession>A0ABM9R5J4</accession>
<evidence type="ECO:0000313" key="2">
    <source>
        <dbReference type="Proteomes" id="UP000043107"/>
    </source>
</evidence>
<evidence type="ECO:0000313" key="1">
    <source>
        <dbReference type="EMBL" id="CEF02984.1"/>
    </source>
</evidence>
<name>A0ABM9R5J4_BIFLI</name>
<proteinExistence type="predicted"/>